<keyword evidence="2" id="KW-0540">Nuclease</keyword>
<accession>A0A7X0D215</accession>
<keyword evidence="2" id="KW-0378">Hydrolase</keyword>
<dbReference type="EMBL" id="JACHEG010000008">
    <property type="protein sequence ID" value="MBB6165115.1"/>
    <property type="molecule type" value="Genomic_DNA"/>
</dbReference>
<name>A0A7X0D215_9HYPH</name>
<dbReference type="SUPFAM" id="SSF50199">
    <property type="entry name" value="Staphylococcal nuclease"/>
    <property type="match status" value="1"/>
</dbReference>
<dbReference type="RefSeq" id="WP_183996150.1">
    <property type="nucleotide sequence ID" value="NZ_BMHW01000009.1"/>
</dbReference>
<proteinExistence type="predicted"/>
<dbReference type="GO" id="GO:0004519">
    <property type="term" value="F:endonuclease activity"/>
    <property type="evidence" value="ECO:0007669"/>
    <property type="project" value="UniProtKB-KW"/>
</dbReference>
<keyword evidence="2" id="KW-0255">Endonuclease</keyword>
<dbReference type="InterPro" id="IPR035437">
    <property type="entry name" value="SNase_OB-fold_sf"/>
</dbReference>
<reference evidence="2 3" key="1">
    <citation type="submission" date="2020-08" db="EMBL/GenBank/DDBJ databases">
        <title>Genomic Encyclopedia of Type Strains, Phase IV (KMG-IV): sequencing the most valuable type-strain genomes for metagenomic binning, comparative biology and taxonomic classification.</title>
        <authorList>
            <person name="Goeker M."/>
        </authorList>
    </citation>
    <scope>NUCLEOTIDE SEQUENCE [LARGE SCALE GENOMIC DNA]</scope>
    <source>
        <strain evidence="2 3">DSM 100734</strain>
    </source>
</reference>
<evidence type="ECO:0000313" key="2">
    <source>
        <dbReference type="EMBL" id="MBB6165115.1"/>
    </source>
</evidence>
<evidence type="ECO:0000313" key="3">
    <source>
        <dbReference type="Proteomes" id="UP000547879"/>
    </source>
</evidence>
<keyword evidence="1" id="KW-0732">Signal</keyword>
<dbReference type="Gene3D" id="2.40.50.90">
    <property type="match status" value="1"/>
</dbReference>
<protein>
    <submittedName>
        <fullName evidence="2">Endonuclease YncB(Thermonuclease family)</fullName>
    </submittedName>
</protein>
<sequence>MRAAALVIGMLVTSGAQAAPAGYFDLAARVTLETGDTWTSNGERFRLYGIQSCLRGTNYTGAGGRARDCGEASLAMLAAFIKDTNPVCAPVAKSGGLSYVVCYASVGGKRLDLANMMVTSGYAFASLDNRGMPYHLPYSVSEQLAQRRKAGLWQFTDVQHPAILLSREANHRAKGDQ</sequence>
<feature type="signal peptide" evidence="1">
    <location>
        <begin position="1"/>
        <end position="18"/>
    </location>
</feature>
<feature type="chain" id="PRO_5030959953" evidence="1">
    <location>
        <begin position="19"/>
        <end position="177"/>
    </location>
</feature>
<gene>
    <name evidence="2" type="ORF">HNQ72_004961</name>
</gene>
<dbReference type="Proteomes" id="UP000547879">
    <property type="component" value="Unassembled WGS sequence"/>
</dbReference>
<dbReference type="AlphaFoldDB" id="A0A7X0D215"/>
<comment type="caution">
    <text evidence="2">The sequence shown here is derived from an EMBL/GenBank/DDBJ whole genome shotgun (WGS) entry which is preliminary data.</text>
</comment>
<keyword evidence="3" id="KW-1185">Reference proteome</keyword>
<organism evidence="2 3">
    <name type="scientific">Rhizobium wenxiniae</name>
    <dbReference type="NCBI Taxonomy" id="1737357"/>
    <lineage>
        <taxon>Bacteria</taxon>
        <taxon>Pseudomonadati</taxon>
        <taxon>Pseudomonadota</taxon>
        <taxon>Alphaproteobacteria</taxon>
        <taxon>Hyphomicrobiales</taxon>
        <taxon>Rhizobiaceae</taxon>
        <taxon>Rhizobium/Agrobacterium group</taxon>
        <taxon>Rhizobium</taxon>
    </lineage>
</organism>
<evidence type="ECO:0000256" key="1">
    <source>
        <dbReference type="SAM" id="SignalP"/>
    </source>
</evidence>